<keyword evidence="5" id="KW-0479">Metal-binding</keyword>
<evidence type="ECO:0000256" key="8">
    <source>
        <dbReference type="ARBA" id="ARBA00023242"/>
    </source>
</evidence>
<feature type="compositionally biased region" description="Pro residues" evidence="10">
    <location>
        <begin position="116"/>
        <end position="138"/>
    </location>
</feature>
<evidence type="ECO:0000256" key="9">
    <source>
        <dbReference type="PROSITE-ProRule" id="PRU00228"/>
    </source>
</evidence>
<dbReference type="CDD" id="cd14320">
    <property type="entry name" value="UBA_SQSTM"/>
    <property type="match status" value="1"/>
</dbReference>
<evidence type="ECO:0000256" key="1">
    <source>
        <dbReference type="ARBA" id="ARBA00004123"/>
    </source>
</evidence>
<comment type="subcellular location">
    <subcellularLocation>
        <location evidence="2">Cytoplasm</location>
        <location evidence="2">Myofibril</location>
        <location evidence="2">Sarcomere</location>
    </subcellularLocation>
    <subcellularLocation>
        <location evidence="3">Cytoplasmic vesicle</location>
        <location evidence="3">Autophagosome</location>
    </subcellularLocation>
    <subcellularLocation>
        <location evidence="1">Nucleus</location>
    </subcellularLocation>
</comment>
<feature type="compositionally biased region" description="Polar residues" evidence="10">
    <location>
        <begin position="392"/>
        <end position="403"/>
    </location>
</feature>
<organism evidence="14 15">
    <name type="scientific">Labeo rohita</name>
    <name type="common">Indian major carp</name>
    <name type="synonym">Cyprinus rohita</name>
    <dbReference type="NCBI Taxonomy" id="84645"/>
    <lineage>
        <taxon>Eukaryota</taxon>
        <taxon>Metazoa</taxon>
        <taxon>Chordata</taxon>
        <taxon>Craniata</taxon>
        <taxon>Vertebrata</taxon>
        <taxon>Euteleostomi</taxon>
        <taxon>Actinopterygii</taxon>
        <taxon>Neopterygii</taxon>
        <taxon>Teleostei</taxon>
        <taxon>Ostariophysi</taxon>
        <taxon>Cypriniformes</taxon>
        <taxon>Cyprinidae</taxon>
        <taxon>Labeoninae</taxon>
        <taxon>Labeonini</taxon>
        <taxon>Labeo</taxon>
    </lineage>
</organism>
<dbReference type="Pfam" id="PF00564">
    <property type="entry name" value="PB1"/>
    <property type="match status" value="1"/>
</dbReference>
<feature type="region of interest" description="Disordered" evidence="10">
    <location>
        <begin position="109"/>
        <end position="150"/>
    </location>
</feature>
<feature type="compositionally biased region" description="Basic residues" evidence="10">
    <location>
        <begin position="139"/>
        <end position="148"/>
    </location>
</feature>
<dbReference type="PANTHER" id="PTHR15090">
    <property type="entry name" value="SEQUESTOSOME 1-RELATED"/>
    <property type="match status" value="1"/>
</dbReference>
<keyword evidence="4" id="KW-0963">Cytoplasm</keyword>
<feature type="region of interest" description="Disordered" evidence="10">
    <location>
        <begin position="234"/>
        <end position="266"/>
    </location>
</feature>
<dbReference type="PROSITE" id="PS01357">
    <property type="entry name" value="ZF_ZZ_1"/>
    <property type="match status" value="1"/>
</dbReference>
<keyword evidence="7" id="KW-0862">Zinc</keyword>
<evidence type="ECO:0000256" key="2">
    <source>
        <dbReference type="ARBA" id="ARBA00004204"/>
    </source>
</evidence>
<proteinExistence type="predicted"/>
<feature type="compositionally biased region" description="Low complexity" evidence="10">
    <location>
        <begin position="312"/>
        <end position="332"/>
    </location>
</feature>
<reference evidence="14 15" key="1">
    <citation type="submission" date="2022-01" db="EMBL/GenBank/DDBJ databases">
        <title>A high-quality chromosome-level genome assembly of rohu carp, Labeo rohita.</title>
        <authorList>
            <person name="Arick M.A. II"/>
            <person name="Hsu C.-Y."/>
            <person name="Magbanua Z."/>
            <person name="Pechanova O."/>
            <person name="Grover C."/>
            <person name="Miller E."/>
            <person name="Thrash A."/>
            <person name="Ezzel L."/>
            <person name="Alam S."/>
            <person name="Benzie J."/>
            <person name="Hamilton M."/>
            <person name="Karsi A."/>
            <person name="Lawrence M.L."/>
            <person name="Peterson D.G."/>
        </authorList>
    </citation>
    <scope>NUCLEOTIDE SEQUENCE [LARGE SCALE GENOMIC DNA]</scope>
    <source>
        <strain evidence="15">BAU-BD-2019</strain>
        <tissue evidence="14">Blood</tissue>
    </source>
</reference>
<dbReference type="PROSITE" id="PS51745">
    <property type="entry name" value="PB1"/>
    <property type="match status" value="1"/>
</dbReference>
<dbReference type="InterPro" id="IPR052260">
    <property type="entry name" value="Autophagy_Rcpt_SigReg"/>
</dbReference>
<dbReference type="InterPro" id="IPR000270">
    <property type="entry name" value="PB1_dom"/>
</dbReference>
<dbReference type="InterPro" id="IPR053793">
    <property type="entry name" value="PB1-like"/>
</dbReference>
<dbReference type="Gene3D" id="1.10.8.10">
    <property type="entry name" value="DNA helicase RuvA subunit, C-terminal domain"/>
    <property type="match status" value="1"/>
</dbReference>
<name>A0ABQ8L0V9_LABRO</name>
<dbReference type="InterPro" id="IPR033741">
    <property type="entry name" value="SQSTM_UBA"/>
</dbReference>
<evidence type="ECO:0000313" key="15">
    <source>
        <dbReference type="Proteomes" id="UP000830375"/>
    </source>
</evidence>
<dbReference type="Proteomes" id="UP000830375">
    <property type="component" value="Unassembled WGS sequence"/>
</dbReference>
<evidence type="ECO:0000259" key="11">
    <source>
        <dbReference type="PROSITE" id="PS50030"/>
    </source>
</evidence>
<dbReference type="PANTHER" id="PTHR15090:SF0">
    <property type="entry name" value="SEQUESTOSOME-1"/>
    <property type="match status" value="1"/>
</dbReference>
<dbReference type="PROSITE" id="PS50135">
    <property type="entry name" value="ZF_ZZ_2"/>
    <property type="match status" value="1"/>
</dbReference>
<comment type="caution">
    <text evidence="14">The sequence shown here is derived from an EMBL/GenBank/DDBJ whole genome shotgun (WGS) entry which is preliminary data.</text>
</comment>
<feature type="compositionally biased region" description="Low complexity" evidence="10">
    <location>
        <begin position="234"/>
        <end position="243"/>
    </location>
</feature>
<protein>
    <submittedName>
        <fullName evidence="14">Sequestosome-1</fullName>
    </submittedName>
</protein>
<evidence type="ECO:0000256" key="7">
    <source>
        <dbReference type="ARBA" id="ARBA00022833"/>
    </source>
</evidence>
<evidence type="ECO:0000256" key="4">
    <source>
        <dbReference type="ARBA" id="ARBA00022490"/>
    </source>
</evidence>
<dbReference type="EMBL" id="JACTAM010002562">
    <property type="protein sequence ID" value="KAI2644342.1"/>
    <property type="molecule type" value="Genomic_DNA"/>
</dbReference>
<feature type="domain" description="UBA" evidence="11">
    <location>
        <begin position="418"/>
        <end position="463"/>
    </location>
</feature>
<feature type="domain" description="PB1" evidence="13">
    <location>
        <begin position="2"/>
        <end position="90"/>
    </location>
</feature>
<sequence length="469" mass="50798">MSMTVKAYLIGKDDCNKEIRRFAVDQDVSTSFEYLKRKVLDVFVGLRTAPFQMSYKDEDGDMIAFSSDDELMMGLALVKDDTFRVYIKQRKEHKHDSSPHGVPGCSFIPPHGGPNFSPPGPNPMGPPPMGPPGAPHMGPHPHPHHPPPHHPPMLHPGVTCDGCDGPVAGTRFKCTVCPDYDLCFSCQGKGLHKEHALLPIFHPMANMFEWFPRGKFWRKMRHCMWANTQAQAQAQAQAQNQAQPGPSGVQQNQDASESMKENGAAASSQANMEYLKNIGEGVAAMLSPLGIDVDIDVEHEGRRTKVTPTPPASSGSPSAQSESGSIGLLSRGSGPGSQVTEESISEGTKGLKDQGSDEEWTHLSSKEVDPSTGELQSLRLEQDGTDVPAPLSTDSSKSASQGPTGLREAALYPHLPQDADPRLVESLSQMLSMGFTDEGGWLTRLLHTKNFDIGSALDTIQYSKPGSQK</sequence>
<dbReference type="Gene3D" id="3.10.20.90">
    <property type="entry name" value="Phosphatidylinositol 3-kinase Catalytic Subunit, Chain A, domain 1"/>
    <property type="match status" value="1"/>
</dbReference>
<dbReference type="InterPro" id="IPR015940">
    <property type="entry name" value="UBA"/>
</dbReference>
<keyword evidence="8" id="KW-0539">Nucleus</keyword>
<evidence type="ECO:0000313" key="14">
    <source>
        <dbReference type="EMBL" id="KAI2644342.1"/>
    </source>
</evidence>
<dbReference type="InterPro" id="IPR034866">
    <property type="entry name" value="PB1_p62"/>
</dbReference>
<dbReference type="SMART" id="SM00165">
    <property type="entry name" value="UBA"/>
    <property type="match status" value="1"/>
</dbReference>
<dbReference type="SUPFAM" id="SSF46934">
    <property type="entry name" value="UBA-like"/>
    <property type="match status" value="1"/>
</dbReference>
<dbReference type="PROSITE" id="PS50030">
    <property type="entry name" value="UBA"/>
    <property type="match status" value="1"/>
</dbReference>
<dbReference type="SUPFAM" id="SSF54277">
    <property type="entry name" value="CAD &amp; PB1 domains"/>
    <property type="match status" value="1"/>
</dbReference>
<dbReference type="InterPro" id="IPR043145">
    <property type="entry name" value="Znf_ZZ_sf"/>
</dbReference>
<evidence type="ECO:0000256" key="10">
    <source>
        <dbReference type="SAM" id="MobiDB-lite"/>
    </source>
</evidence>
<accession>A0ABQ8L0V9</accession>
<gene>
    <name evidence="14" type="ORF">H4Q32_025623</name>
</gene>
<dbReference type="CDD" id="cd02340">
    <property type="entry name" value="ZZ_NBR1_like"/>
    <property type="match status" value="1"/>
</dbReference>
<dbReference type="SMART" id="SM00666">
    <property type="entry name" value="PB1"/>
    <property type="match status" value="1"/>
</dbReference>
<keyword evidence="6 9" id="KW-0863">Zinc-finger</keyword>
<dbReference type="SMART" id="SM00291">
    <property type="entry name" value="ZnF_ZZ"/>
    <property type="match status" value="1"/>
</dbReference>
<evidence type="ECO:0000259" key="12">
    <source>
        <dbReference type="PROSITE" id="PS50135"/>
    </source>
</evidence>
<dbReference type="InterPro" id="IPR009060">
    <property type="entry name" value="UBA-like_sf"/>
</dbReference>
<dbReference type="Pfam" id="PF00569">
    <property type="entry name" value="ZZ"/>
    <property type="match status" value="1"/>
</dbReference>
<evidence type="ECO:0000256" key="3">
    <source>
        <dbReference type="ARBA" id="ARBA00004419"/>
    </source>
</evidence>
<evidence type="ECO:0000259" key="13">
    <source>
        <dbReference type="PROSITE" id="PS51745"/>
    </source>
</evidence>
<feature type="region of interest" description="Disordered" evidence="10">
    <location>
        <begin position="302"/>
        <end position="404"/>
    </location>
</feature>
<feature type="compositionally biased region" description="Basic and acidic residues" evidence="10">
    <location>
        <begin position="349"/>
        <end position="369"/>
    </location>
</feature>
<evidence type="ECO:0000256" key="5">
    <source>
        <dbReference type="ARBA" id="ARBA00022723"/>
    </source>
</evidence>
<dbReference type="Gene3D" id="3.30.60.90">
    <property type="match status" value="1"/>
</dbReference>
<keyword evidence="15" id="KW-1185">Reference proteome</keyword>
<dbReference type="Pfam" id="PF16577">
    <property type="entry name" value="UBA_5"/>
    <property type="match status" value="1"/>
</dbReference>
<dbReference type="CDD" id="cd06402">
    <property type="entry name" value="PB1_p62"/>
    <property type="match status" value="1"/>
</dbReference>
<dbReference type="InterPro" id="IPR000433">
    <property type="entry name" value="Znf_ZZ"/>
</dbReference>
<dbReference type="SUPFAM" id="SSF57850">
    <property type="entry name" value="RING/U-box"/>
    <property type="match status" value="1"/>
</dbReference>
<feature type="domain" description="ZZ-type" evidence="12">
    <location>
        <begin position="155"/>
        <end position="212"/>
    </location>
</feature>
<evidence type="ECO:0000256" key="6">
    <source>
        <dbReference type="ARBA" id="ARBA00022771"/>
    </source>
</evidence>